<reference evidence="1" key="1">
    <citation type="submission" date="2023-09" db="EMBL/GenBank/DDBJ databases">
        <title>Paucibacter sp. APW11 Genome sequencing and assembly.</title>
        <authorList>
            <person name="Kim I."/>
        </authorList>
    </citation>
    <scope>NUCLEOTIDE SEQUENCE</scope>
    <source>
        <strain evidence="1">APW11</strain>
    </source>
</reference>
<dbReference type="Pfam" id="PF07277">
    <property type="entry name" value="SapC"/>
    <property type="match status" value="1"/>
</dbReference>
<dbReference type="Proteomes" id="UP001246372">
    <property type="component" value="Unassembled WGS sequence"/>
</dbReference>
<accession>A0ABU3PG12</accession>
<name>A0ABU3PG12_9BURK</name>
<sequence>MSTPPMYGALVPLDRELHKKLRLDTSKSTLDKVKGLNSLFLTVVEFAEACKEFPIVFVRVGEAVEGKPAPVAPLAVLGLKPGVNVIIKDDKWTANYTPAYLRRYPFAMARINEANDIAVCFDSEWSGFSESEGTPLFAEDGQPTEFTLNAKNFLEGFEQESERTRLACDALVAADLLQDMRFEATMPNGEKIDVEGFLTVNEQKLAELDDAKVLEFFRNGLLSVLELHRVSLGNMSRLAALHQPA</sequence>
<organism evidence="1 2">
    <name type="scientific">Roseateles aquae</name>
    <dbReference type="NCBI Taxonomy" id="3077235"/>
    <lineage>
        <taxon>Bacteria</taxon>
        <taxon>Pseudomonadati</taxon>
        <taxon>Pseudomonadota</taxon>
        <taxon>Betaproteobacteria</taxon>
        <taxon>Burkholderiales</taxon>
        <taxon>Sphaerotilaceae</taxon>
        <taxon>Roseateles</taxon>
    </lineage>
</organism>
<comment type="caution">
    <text evidence="1">The sequence shown here is derived from an EMBL/GenBank/DDBJ whole genome shotgun (WGS) entry which is preliminary data.</text>
</comment>
<dbReference type="InterPro" id="IPR010836">
    <property type="entry name" value="SapC"/>
</dbReference>
<proteinExistence type="predicted"/>
<gene>
    <name evidence="1" type="ORF">RQP53_19320</name>
</gene>
<evidence type="ECO:0000313" key="1">
    <source>
        <dbReference type="EMBL" id="MDT9001439.1"/>
    </source>
</evidence>
<keyword evidence="2" id="KW-1185">Reference proteome</keyword>
<dbReference type="RefSeq" id="WP_315652324.1">
    <property type="nucleotide sequence ID" value="NZ_JAVXZY010000009.1"/>
</dbReference>
<evidence type="ECO:0000313" key="2">
    <source>
        <dbReference type="Proteomes" id="UP001246372"/>
    </source>
</evidence>
<protein>
    <submittedName>
        <fullName evidence="1">SapC family protein</fullName>
    </submittedName>
</protein>
<dbReference type="EMBL" id="JAVXZY010000009">
    <property type="protein sequence ID" value="MDT9001439.1"/>
    <property type="molecule type" value="Genomic_DNA"/>
</dbReference>